<dbReference type="Proteomes" id="UP000076794">
    <property type="component" value="Chromosome"/>
</dbReference>
<dbReference type="EMBL" id="CP014209">
    <property type="protein sequence ID" value="ANC31418.1"/>
    <property type="molecule type" value="Genomic_DNA"/>
</dbReference>
<keyword evidence="2" id="KW-1185">Reference proteome</keyword>
<dbReference type="AlphaFoldDB" id="A0A161I794"/>
<evidence type="ECO:0000313" key="1">
    <source>
        <dbReference type="EMBL" id="ANC31418.1"/>
    </source>
</evidence>
<reference evidence="1 2" key="1">
    <citation type="submission" date="2016-01" db="EMBL/GenBank/DDBJ databases">
        <title>Complete genome sequence of a soil Actinobacterium, Isoptericola dokdonensis DS-3.</title>
        <authorList>
            <person name="Kwon S.-K."/>
            <person name="Kim J.F."/>
        </authorList>
    </citation>
    <scope>NUCLEOTIDE SEQUENCE [LARGE SCALE GENOMIC DNA]</scope>
    <source>
        <strain evidence="1 2">DS-3</strain>
    </source>
</reference>
<dbReference type="PATRIC" id="fig|1300344.3.peg.1879"/>
<sequence>MNATTAELLNLKADLDVNVHWYGGVIADGDVETITMVPAEGVALEDAAATLATWVGRRRGVLTVSKVARLRGGQWDRQRRTHYRVTMKRG</sequence>
<dbReference type="KEGG" id="ido:I598_1870"/>
<proteinExistence type="predicted"/>
<accession>A0A161I794</accession>
<dbReference type="RefSeq" id="WP_068202718.1">
    <property type="nucleotide sequence ID" value="NZ_CP014209.1"/>
</dbReference>
<gene>
    <name evidence="1" type="ORF">I598_1870</name>
</gene>
<name>A0A161I794_9MICO</name>
<organism evidence="1 2">
    <name type="scientific">Isoptericola dokdonensis DS-3</name>
    <dbReference type="NCBI Taxonomy" id="1300344"/>
    <lineage>
        <taxon>Bacteria</taxon>
        <taxon>Bacillati</taxon>
        <taxon>Actinomycetota</taxon>
        <taxon>Actinomycetes</taxon>
        <taxon>Micrococcales</taxon>
        <taxon>Promicromonosporaceae</taxon>
        <taxon>Isoptericola</taxon>
    </lineage>
</organism>
<protein>
    <submittedName>
        <fullName evidence="1">Uncharacterized protein</fullName>
    </submittedName>
</protein>
<evidence type="ECO:0000313" key="2">
    <source>
        <dbReference type="Proteomes" id="UP000076794"/>
    </source>
</evidence>